<accession>W7FHB1</accession>
<evidence type="ECO:0000313" key="1">
    <source>
        <dbReference type="EMBL" id="EUR76725.1"/>
    </source>
</evidence>
<reference evidence="1 2" key="2">
    <citation type="submission" date="2013-02" db="EMBL/GenBank/DDBJ databases">
        <title>The Genome Sequence of Plasmodium falciparum 7G8.</title>
        <authorList>
            <consortium name="The Broad Institute Genome Sequencing Platform"/>
            <consortium name="The Broad Institute Genome Sequencing Center for Infectious Disease"/>
            <person name="Neafsey D."/>
            <person name="Cheeseman I."/>
            <person name="Volkman S."/>
            <person name="Adams J."/>
            <person name="Walker B."/>
            <person name="Young S.K."/>
            <person name="Zeng Q."/>
            <person name="Gargeya S."/>
            <person name="Fitzgerald M."/>
            <person name="Haas B."/>
            <person name="Abouelleil A."/>
            <person name="Alvarado L."/>
            <person name="Arachchi H.M."/>
            <person name="Berlin A.M."/>
            <person name="Chapman S.B."/>
            <person name="Dewar J."/>
            <person name="Goldberg J."/>
            <person name="Griggs A."/>
            <person name="Gujja S."/>
            <person name="Hansen M."/>
            <person name="Howarth C."/>
            <person name="Imamovic A."/>
            <person name="Larimer J."/>
            <person name="McCowan C."/>
            <person name="Murphy C."/>
            <person name="Neiman D."/>
            <person name="Pearson M."/>
            <person name="Priest M."/>
            <person name="Roberts A."/>
            <person name="Saif S."/>
            <person name="Shea T."/>
            <person name="Sisk P."/>
            <person name="Sykes S."/>
            <person name="Wortman J."/>
            <person name="Nusbaum C."/>
            <person name="Birren B."/>
        </authorList>
    </citation>
    <scope>NUCLEOTIDE SEQUENCE [LARGE SCALE GENOMIC DNA]</scope>
    <source>
        <strain evidence="1 2">7G8</strain>
    </source>
</reference>
<dbReference type="Proteomes" id="UP000030688">
    <property type="component" value="Unassembled WGS sequence"/>
</dbReference>
<proteinExistence type="predicted"/>
<name>W7FHB1_PLAF8</name>
<evidence type="ECO:0000313" key="2">
    <source>
        <dbReference type="Proteomes" id="UP000030688"/>
    </source>
</evidence>
<organism evidence="1 2">
    <name type="scientific">Plasmodium falciparum (isolate 7G8)</name>
    <dbReference type="NCBI Taxonomy" id="57266"/>
    <lineage>
        <taxon>Eukaryota</taxon>
        <taxon>Sar</taxon>
        <taxon>Alveolata</taxon>
        <taxon>Apicomplexa</taxon>
        <taxon>Aconoidasida</taxon>
        <taxon>Haemosporida</taxon>
        <taxon>Plasmodiidae</taxon>
        <taxon>Plasmodium</taxon>
        <taxon>Plasmodium (Laverania)</taxon>
    </lineage>
</organism>
<dbReference type="EMBL" id="KE123593">
    <property type="protein sequence ID" value="EUR76725.1"/>
    <property type="molecule type" value="Genomic_DNA"/>
</dbReference>
<gene>
    <name evidence="1" type="ORF">PFBG_01147</name>
</gene>
<reference evidence="2" key="1">
    <citation type="submission" date="2007-11" db="EMBL/GenBank/DDBJ databases">
        <authorList>
            <consortium name="The Broad Institute Genome Sequencing Platform"/>
            <person name="Volkman S.K."/>
            <person name="Daily J.P."/>
            <person name="Sarr O."/>
            <person name="Ndiaye D."/>
            <person name="Ndir O."/>
            <person name="Mboup S."/>
            <person name="Lukens A."/>
            <person name="Stange-Thomann N."/>
            <person name="Mauceli E."/>
            <person name="Gnerre S."/>
            <person name="Jaffe D."/>
            <person name="Zainoun J."/>
            <person name="Wiegand R.C."/>
            <person name="Birren B."/>
            <person name="Galagan J."/>
            <person name="Lander E."/>
            <person name="Wirth D.F."/>
        </authorList>
    </citation>
    <scope>NUCLEOTIDE SEQUENCE [LARGE SCALE GENOMIC DNA]</scope>
    <source>
        <strain evidence="2">7G8</strain>
    </source>
</reference>
<sequence>MTCSKCTFFNPFNYTYINDTTHIHRTCIRKTPLYSNIYTHLSCKNTTKIYMDVTYVLLKLKDLRDTLKDDEI</sequence>
<protein>
    <submittedName>
        <fullName evidence="1">Uncharacterized protein</fullName>
    </submittedName>
</protein>
<dbReference type="AlphaFoldDB" id="W7FHB1"/>